<evidence type="ECO:0000256" key="5">
    <source>
        <dbReference type="ARBA" id="ARBA00024179"/>
    </source>
</evidence>
<comment type="function">
    <text evidence="5 6">Removes the phosphate from trehalose 6-phosphate to produce free trehalose.</text>
</comment>
<protein>
    <recommendedName>
        <fullName evidence="6">Trehalose 6-phosphate phosphatase</fullName>
        <ecNumber evidence="6">3.1.3.12</ecNumber>
    </recommendedName>
</protein>
<keyword evidence="6" id="KW-0460">Magnesium</keyword>
<dbReference type="NCBIfam" id="TIGR00685">
    <property type="entry name" value="T6PP"/>
    <property type="match status" value="1"/>
</dbReference>
<evidence type="ECO:0000256" key="6">
    <source>
        <dbReference type="RuleBase" id="RU361117"/>
    </source>
</evidence>
<evidence type="ECO:0000256" key="2">
    <source>
        <dbReference type="ARBA" id="ARBA00005199"/>
    </source>
</evidence>
<gene>
    <name evidence="9" type="primary">otsB</name>
    <name evidence="9" type="ORF">I542_4561</name>
</gene>
<evidence type="ECO:0000256" key="3">
    <source>
        <dbReference type="ARBA" id="ARBA00008770"/>
    </source>
</evidence>
<evidence type="ECO:0000313" key="9">
    <source>
        <dbReference type="EMBL" id="EUA64392.1"/>
    </source>
</evidence>
<feature type="region of interest" description="Disordered" evidence="7">
    <location>
        <begin position="329"/>
        <end position="348"/>
    </location>
</feature>
<dbReference type="InterPro" id="IPR006379">
    <property type="entry name" value="HAD-SF_hydro_IIB"/>
</dbReference>
<sequence>MSAQDLPVELRRALSEVARTPRLLVASDYDGTIAPLVNNPDHARPHPESTTALRALAGLPSTTSALISGRALRDLATLSRLPSEVHLVGSHGSEFDAGFVHAIDGDAKALLKTIATKLSAIAAEYPGVAIELKPASVALHVRNASEEDADAALRQALSVANGWGAQVTEGKKVLEFAVIPTDKGQALDILRHQEGATAAVFFGDDVTDEKAFKRLHGPDVGVKVGDGETLAGYRIPDTESVGTALAFLLEERRTWLLGGHATPIERLTMLANSRTIALVTPTGDVTWMCHPEPDSAAVFAHLLGGPEAGHFTIGPRAIRATAGPEIHRQHNDRRNTLGQSASNRLPGP</sequence>
<dbReference type="PANTHER" id="PTHR43768">
    <property type="entry name" value="TREHALOSE 6-PHOSPHATE PHOSPHATASE"/>
    <property type="match status" value="1"/>
</dbReference>
<evidence type="ECO:0000259" key="8">
    <source>
        <dbReference type="Pfam" id="PF19291"/>
    </source>
</evidence>
<evidence type="ECO:0000256" key="7">
    <source>
        <dbReference type="SAM" id="MobiDB-lite"/>
    </source>
</evidence>
<dbReference type="EC" id="3.1.3.12" evidence="6"/>
<evidence type="ECO:0000313" key="10">
    <source>
        <dbReference type="Proteomes" id="UP000021210"/>
    </source>
</evidence>
<dbReference type="EMBL" id="JAOH01000002">
    <property type="protein sequence ID" value="EUA64392.1"/>
    <property type="molecule type" value="Genomic_DNA"/>
</dbReference>
<dbReference type="InterPro" id="IPR045582">
    <property type="entry name" value="Trehalase-like_N"/>
</dbReference>
<dbReference type="GO" id="GO:0046872">
    <property type="term" value="F:metal ion binding"/>
    <property type="evidence" value="ECO:0007669"/>
    <property type="project" value="UniProtKB-KW"/>
</dbReference>
<dbReference type="CDD" id="cd01627">
    <property type="entry name" value="HAD_TPP"/>
    <property type="match status" value="1"/>
</dbReference>
<feature type="compositionally biased region" description="Polar residues" evidence="7">
    <location>
        <begin position="336"/>
        <end position="348"/>
    </location>
</feature>
<comment type="catalytic activity">
    <reaction evidence="1 6">
        <text>alpha,alpha-trehalose 6-phosphate + H2O = alpha,alpha-trehalose + phosphate</text>
        <dbReference type="Rhea" id="RHEA:23420"/>
        <dbReference type="ChEBI" id="CHEBI:15377"/>
        <dbReference type="ChEBI" id="CHEBI:16551"/>
        <dbReference type="ChEBI" id="CHEBI:43474"/>
        <dbReference type="ChEBI" id="CHEBI:58429"/>
        <dbReference type="EC" id="3.1.3.12"/>
    </reaction>
</comment>
<dbReference type="InterPro" id="IPR003337">
    <property type="entry name" value="Trehalose_PPase"/>
</dbReference>
<comment type="cofactor">
    <cofactor evidence="6">
        <name>Mg(2+)</name>
        <dbReference type="ChEBI" id="CHEBI:18420"/>
    </cofactor>
</comment>
<dbReference type="PANTHER" id="PTHR43768:SF3">
    <property type="entry name" value="TREHALOSE 6-PHOSPHATE PHOSPHATASE"/>
    <property type="match status" value="1"/>
</dbReference>
<keyword evidence="6" id="KW-0479">Metal-binding</keyword>
<dbReference type="GO" id="GO:0005992">
    <property type="term" value="P:trehalose biosynthetic process"/>
    <property type="evidence" value="ECO:0007669"/>
    <property type="project" value="UniProtKB-UniPathway"/>
</dbReference>
<comment type="caution">
    <text evidence="9">The sequence shown here is derived from an EMBL/GenBank/DDBJ whole genome shotgun (WGS) entry which is preliminary data.</text>
</comment>
<dbReference type="InterPro" id="IPR036412">
    <property type="entry name" value="HAD-like_sf"/>
</dbReference>
<name>A0A829QMI7_9MYCO</name>
<dbReference type="Gene3D" id="3.30.70.1020">
    <property type="entry name" value="Trehalose-6-phosphate phosphatase related protein, domain 2"/>
    <property type="match status" value="1"/>
</dbReference>
<dbReference type="NCBIfam" id="TIGR01484">
    <property type="entry name" value="HAD-SF-IIB"/>
    <property type="match status" value="1"/>
</dbReference>
<dbReference type="AlphaFoldDB" id="A0A829QMI7"/>
<proteinExistence type="inferred from homology"/>
<dbReference type="Gene3D" id="3.40.50.1000">
    <property type="entry name" value="HAD superfamily/HAD-like"/>
    <property type="match status" value="1"/>
</dbReference>
<comment type="similarity">
    <text evidence="3 6">Belongs to the trehalose phosphatase family.</text>
</comment>
<dbReference type="SUPFAM" id="SSF56784">
    <property type="entry name" value="HAD-like"/>
    <property type="match status" value="1"/>
</dbReference>
<feature type="domain" description="Trehalase-like N-terminal" evidence="8">
    <location>
        <begin position="250"/>
        <end position="317"/>
    </location>
</feature>
<dbReference type="InterPro" id="IPR044651">
    <property type="entry name" value="OTSB-like"/>
</dbReference>
<comment type="pathway">
    <text evidence="2 6">Glycan biosynthesis; trehalose biosynthesis.</text>
</comment>
<dbReference type="Pfam" id="PF02358">
    <property type="entry name" value="Trehalose_PPase"/>
    <property type="match status" value="1"/>
</dbReference>
<dbReference type="GO" id="GO:0004805">
    <property type="term" value="F:trehalose-phosphatase activity"/>
    <property type="evidence" value="ECO:0007669"/>
    <property type="project" value="UniProtKB-EC"/>
</dbReference>
<dbReference type="InterPro" id="IPR023214">
    <property type="entry name" value="HAD_sf"/>
</dbReference>
<dbReference type="UniPathway" id="UPA00299"/>
<evidence type="ECO:0000256" key="4">
    <source>
        <dbReference type="ARBA" id="ARBA00022801"/>
    </source>
</evidence>
<keyword evidence="4 6" id="KW-0378">Hydrolase</keyword>
<dbReference type="Proteomes" id="UP000021210">
    <property type="component" value="Unassembled WGS sequence"/>
</dbReference>
<evidence type="ECO:0000256" key="1">
    <source>
        <dbReference type="ARBA" id="ARBA00000500"/>
    </source>
</evidence>
<accession>A0A829QMI7</accession>
<reference evidence="9 10" key="1">
    <citation type="submission" date="2013-12" db="EMBL/GenBank/DDBJ databases">
        <authorList>
            <person name="Zelazny A."/>
            <person name="Olivier K."/>
            <person name="Holland S."/>
            <person name="Lenaerts A."/>
            <person name="Ordway D."/>
            <person name="DeGroote M.A."/>
            <person name="Parker T."/>
            <person name="Sizemore C."/>
            <person name="Tallon L.J."/>
            <person name="Sadzewicz L.K."/>
            <person name="Sengamalay N."/>
            <person name="Fraser C.M."/>
            <person name="Hine E."/>
            <person name="Shefchek K.A."/>
            <person name="Das S.P."/>
            <person name="Tettelin H."/>
        </authorList>
    </citation>
    <scope>NUCLEOTIDE SEQUENCE [LARGE SCALE GENOMIC DNA]</scope>
    <source>
        <strain evidence="9 10">1948</strain>
    </source>
</reference>
<dbReference type="Pfam" id="PF19291">
    <property type="entry name" value="TREH_N"/>
    <property type="match status" value="1"/>
</dbReference>
<organism evidence="9 10">
    <name type="scientific">Mycobacteroides abscessus 1948</name>
    <dbReference type="NCBI Taxonomy" id="1299323"/>
    <lineage>
        <taxon>Bacteria</taxon>
        <taxon>Bacillati</taxon>
        <taxon>Actinomycetota</taxon>
        <taxon>Actinomycetes</taxon>
        <taxon>Mycobacteriales</taxon>
        <taxon>Mycobacteriaceae</taxon>
        <taxon>Mycobacteroides</taxon>
        <taxon>Mycobacteroides abscessus</taxon>
    </lineage>
</organism>